<evidence type="ECO:0000313" key="3">
    <source>
        <dbReference type="Proteomes" id="UP000226192"/>
    </source>
</evidence>
<feature type="compositionally biased region" description="Basic and acidic residues" evidence="1">
    <location>
        <begin position="8"/>
        <end position="21"/>
    </location>
</feature>
<dbReference type="Proteomes" id="UP000226192">
    <property type="component" value="Unassembled WGS sequence"/>
</dbReference>
<protein>
    <submittedName>
        <fullName evidence="2">Uncharacterized protein</fullName>
    </submittedName>
</protein>
<accession>A0A2C5X7I8</accession>
<dbReference type="EMBL" id="NJET01000183">
    <property type="protein sequence ID" value="PHH59759.1"/>
    <property type="molecule type" value="Genomic_DNA"/>
</dbReference>
<feature type="region of interest" description="Disordered" evidence="1">
    <location>
        <begin position="45"/>
        <end position="83"/>
    </location>
</feature>
<reference evidence="2 3" key="1">
    <citation type="submission" date="2017-06" db="EMBL/GenBank/DDBJ databases">
        <title>Ant-infecting Ophiocordyceps genomes reveal a high diversity of potential behavioral manipulation genes and a possible major role for enterotoxins.</title>
        <authorList>
            <person name="De Bekker C."/>
            <person name="Evans H.C."/>
            <person name="Brachmann A."/>
            <person name="Hughes D.P."/>
        </authorList>
    </citation>
    <scope>NUCLEOTIDE SEQUENCE [LARGE SCALE GENOMIC DNA]</scope>
    <source>
        <strain evidence="2 3">Map64</strain>
    </source>
</reference>
<dbReference type="AlphaFoldDB" id="A0A2C5X7I8"/>
<feature type="region of interest" description="Disordered" evidence="1">
    <location>
        <begin position="1"/>
        <end position="30"/>
    </location>
</feature>
<organism evidence="2 3">
    <name type="scientific">Ophiocordyceps australis</name>
    <dbReference type="NCBI Taxonomy" id="1399860"/>
    <lineage>
        <taxon>Eukaryota</taxon>
        <taxon>Fungi</taxon>
        <taxon>Dikarya</taxon>
        <taxon>Ascomycota</taxon>
        <taxon>Pezizomycotina</taxon>
        <taxon>Sordariomycetes</taxon>
        <taxon>Hypocreomycetidae</taxon>
        <taxon>Hypocreales</taxon>
        <taxon>Ophiocordycipitaceae</taxon>
        <taxon>Ophiocordyceps</taxon>
    </lineage>
</organism>
<comment type="caution">
    <text evidence="2">The sequence shown here is derived from an EMBL/GenBank/DDBJ whole genome shotgun (WGS) entry which is preliminary data.</text>
</comment>
<proteinExistence type="predicted"/>
<gene>
    <name evidence="2" type="ORF">CDD81_2597</name>
</gene>
<name>A0A2C5X7I8_9HYPO</name>
<evidence type="ECO:0000256" key="1">
    <source>
        <dbReference type="SAM" id="MobiDB-lite"/>
    </source>
</evidence>
<evidence type="ECO:0000313" key="2">
    <source>
        <dbReference type="EMBL" id="PHH59759.1"/>
    </source>
</evidence>
<sequence>MMMIRMMESGRGEQPARHEAEQNSQAGREQFSPLLLVMPLDSSGNTVRHWPPRTRLPAAHTPPVRLARRTAQRASTVPQAVPHGPICPPRCLPRLMQSSSVTNTLLSFAACHARHVNAVAAADMARATSS</sequence>
<keyword evidence="3" id="KW-1185">Reference proteome</keyword>